<keyword evidence="1" id="KW-0862">Zinc</keyword>
<dbReference type="Pfam" id="PF14392">
    <property type="entry name" value="zf-CCHC_4"/>
    <property type="match status" value="1"/>
</dbReference>
<feature type="region of interest" description="Disordered" evidence="2">
    <location>
        <begin position="306"/>
        <end position="360"/>
    </location>
</feature>
<dbReference type="PROSITE" id="PS50158">
    <property type="entry name" value="ZF_CCHC"/>
    <property type="match status" value="1"/>
</dbReference>
<accession>A0A2N9FPE6</accession>
<dbReference type="AlphaFoldDB" id="A0A2N9FPE6"/>
<feature type="compositionally biased region" description="Basic and acidic residues" evidence="2">
    <location>
        <begin position="264"/>
        <end position="273"/>
    </location>
</feature>
<proteinExistence type="predicted"/>
<evidence type="ECO:0000259" key="3">
    <source>
        <dbReference type="PROSITE" id="PS50158"/>
    </source>
</evidence>
<protein>
    <recommendedName>
        <fullName evidence="3">CCHC-type domain-containing protein</fullName>
    </recommendedName>
</protein>
<feature type="region of interest" description="Disordered" evidence="2">
    <location>
        <begin position="260"/>
        <end position="285"/>
    </location>
</feature>
<name>A0A2N9FPE6_FAGSY</name>
<dbReference type="PANTHER" id="PTHR31286:SF178">
    <property type="entry name" value="DUF4283 DOMAIN-CONTAINING PROTEIN"/>
    <property type="match status" value="1"/>
</dbReference>
<evidence type="ECO:0000256" key="2">
    <source>
        <dbReference type="SAM" id="MobiDB-lite"/>
    </source>
</evidence>
<reference evidence="4" key="1">
    <citation type="submission" date="2018-02" db="EMBL/GenBank/DDBJ databases">
        <authorList>
            <person name="Cohen D.B."/>
            <person name="Kent A.D."/>
        </authorList>
    </citation>
    <scope>NUCLEOTIDE SEQUENCE</scope>
</reference>
<evidence type="ECO:0000313" key="4">
    <source>
        <dbReference type="EMBL" id="SPC92606.1"/>
    </source>
</evidence>
<keyword evidence="1" id="KW-0479">Metal-binding</keyword>
<organism evidence="4">
    <name type="scientific">Fagus sylvatica</name>
    <name type="common">Beechnut</name>
    <dbReference type="NCBI Taxonomy" id="28930"/>
    <lineage>
        <taxon>Eukaryota</taxon>
        <taxon>Viridiplantae</taxon>
        <taxon>Streptophyta</taxon>
        <taxon>Embryophyta</taxon>
        <taxon>Tracheophyta</taxon>
        <taxon>Spermatophyta</taxon>
        <taxon>Magnoliopsida</taxon>
        <taxon>eudicotyledons</taxon>
        <taxon>Gunneridae</taxon>
        <taxon>Pentapetalae</taxon>
        <taxon>rosids</taxon>
        <taxon>fabids</taxon>
        <taxon>Fagales</taxon>
        <taxon>Fagaceae</taxon>
        <taxon>Fagus</taxon>
    </lineage>
</organism>
<sequence>MDFSTSTFWVQVHGLPVLWQQKDYLTSIGQQAGHVLDVDLARNYPHQWRRFVRIKIEVNIIIPLKSGIFLTRPGLKDLWIGLKYEKLLELCYKCGIIGHPEKECTMGITMLSNQYGIKLPAFGEWIRTENFREPPEVYGRSKRSDFMPEIPKVSLVNINEGSVPDNFQVISGLKVATTSTVARVTGEGSVDSGQVRQTSIADSFRPREVSLLAKLLALSLQKERSALKTHMMQDSHLDHQVVADPNTLVECAVSSAQHAGVIASEDKQRDLDPTPKTQSVARPNLTQSQFASLIIQDIDQPKAKYHHQLKSKRFKKKTIAGSVKLSSMEEKSDGYSSEAASSTNSLPNSEEGFEKPPPTQ</sequence>
<feature type="compositionally biased region" description="Basic residues" evidence="2">
    <location>
        <begin position="306"/>
        <end position="318"/>
    </location>
</feature>
<feature type="compositionally biased region" description="Polar residues" evidence="2">
    <location>
        <begin position="275"/>
        <end position="285"/>
    </location>
</feature>
<dbReference type="InterPro" id="IPR040256">
    <property type="entry name" value="At4g02000-like"/>
</dbReference>
<dbReference type="InterPro" id="IPR001878">
    <property type="entry name" value="Znf_CCHC"/>
</dbReference>
<dbReference type="PANTHER" id="PTHR31286">
    <property type="entry name" value="GLYCINE-RICH CELL WALL STRUCTURAL PROTEIN 1.8-LIKE"/>
    <property type="match status" value="1"/>
</dbReference>
<keyword evidence="1" id="KW-0863">Zinc-finger</keyword>
<gene>
    <name evidence="4" type="ORF">FSB_LOCUS20488</name>
</gene>
<dbReference type="GO" id="GO:0008270">
    <property type="term" value="F:zinc ion binding"/>
    <property type="evidence" value="ECO:0007669"/>
    <property type="project" value="UniProtKB-KW"/>
</dbReference>
<evidence type="ECO:0000256" key="1">
    <source>
        <dbReference type="PROSITE-ProRule" id="PRU00047"/>
    </source>
</evidence>
<dbReference type="InterPro" id="IPR025836">
    <property type="entry name" value="Zn_knuckle_CX2CX4HX4C"/>
</dbReference>
<feature type="domain" description="CCHC-type" evidence="3">
    <location>
        <begin position="91"/>
        <end position="104"/>
    </location>
</feature>
<dbReference type="GO" id="GO:0003676">
    <property type="term" value="F:nucleic acid binding"/>
    <property type="evidence" value="ECO:0007669"/>
    <property type="project" value="InterPro"/>
</dbReference>
<feature type="compositionally biased region" description="Polar residues" evidence="2">
    <location>
        <begin position="334"/>
        <end position="348"/>
    </location>
</feature>
<dbReference type="EMBL" id="OIVN01001323">
    <property type="protein sequence ID" value="SPC92606.1"/>
    <property type="molecule type" value="Genomic_DNA"/>
</dbReference>